<comment type="caution">
    <text evidence="2">The sequence shown here is derived from an EMBL/GenBank/DDBJ whole genome shotgun (WGS) entry which is preliminary data.</text>
</comment>
<name>A0A397SR29_9GLOM</name>
<protein>
    <submittedName>
        <fullName evidence="2">Kinase-like domain-containing protein</fullName>
    </submittedName>
</protein>
<keyword evidence="3" id="KW-1185">Reference proteome</keyword>
<dbReference type="Gene3D" id="1.10.510.10">
    <property type="entry name" value="Transferase(Phosphotransferase) domain 1"/>
    <property type="match status" value="1"/>
</dbReference>
<dbReference type="OrthoDB" id="2378341at2759"/>
<dbReference type="GO" id="GO:0005524">
    <property type="term" value="F:ATP binding"/>
    <property type="evidence" value="ECO:0007669"/>
    <property type="project" value="InterPro"/>
</dbReference>
<keyword evidence="2" id="KW-0808">Transferase</keyword>
<dbReference type="InterPro" id="IPR001245">
    <property type="entry name" value="Ser-Thr/Tyr_kinase_cat_dom"/>
</dbReference>
<dbReference type="PROSITE" id="PS50011">
    <property type="entry name" value="PROTEIN_KINASE_DOM"/>
    <property type="match status" value="1"/>
</dbReference>
<dbReference type="InterPro" id="IPR051681">
    <property type="entry name" value="Ser/Thr_Kinases-Pseudokinases"/>
</dbReference>
<organism evidence="2 3">
    <name type="scientific">Glomus cerebriforme</name>
    <dbReference type="NCBI Taxonomy" id="658196"/>
    <lineage>
        <taxon>Eukaryota</taxon>
        <taxon>Fungi</taxon>
        <taxon>Fungi incertae sedis</taxon>
        <taxon>Mucoromycota</taxon>
        <taxon>Glomeromycotina</taxon>
        <taxon>Glomeromycetes</taxon>
        <taxon>Glomerales</taxon>
        <taxon>Glomeraceae</taxon>
        <taxon>Glomus</taxon>
    </lineage>
</organism>
<dbReference type="AlphaFoldDB" id="A0A397SR29"/>
<evidence type="ECO:0000259" key="1">
    <source>
        <dbReference type="PROSITE" id="PS50011"/>
    </source>
</evidence>
<evidence type="ECO:0000313" key="3">
    <source>
        <dbReference type="Proteomes" id="UP000265703"/>
    </source>
</evidence>
<dbReference type="PANTHER" id="PTHR44329:SF289">
    <property type="entry name" value="SERINE_THREONINE-PROTEIN KINASE VIK"/>
    <property type="match status" value="1"/>
</dbReference>
<sequence>MGGLCKECEQPYTDDNWCRSCNAKRFQQDFKNWTSGNPNIDKLIQESQINAKNGYEKLEWVEYDKFENIEYITKGGFGTIYKSRWKEGYIKYWYYRLNQWFRRGNTSVALKSLNNSKDITLEFLNEIKLHLKMNNSSSMIKLYGITKDSKTSNFVMVMQYAEDGNFRQVLNRDFKSFSFVDKLTALHEISSGLRDIHREGLTHQDFHIGNILTSSTAFCRITDLGLNADPSKRPTAQNLNFRCIEWFLESKNMRRGIREICKQFKEADEFNKNQPSFTKSDNNKLIYTTHPQAIYTSRLLNFNNLPEPKNEEYSESLKIDFTKLNIK</sequence>
<evidence type="ECO:0000313" key="2">
    <source>
        <dbReference type="EMBL" id="RIA86485.1"/>
    </source>
</evidence>
<keyword evidence="2" id="KW-0418">Kinase</keyword>
<gene>
    <name evidence="2" type="ORF">C1645_829176</name>
</gene>
<dbReference type="STRING" id="658196.A0A397SR29"/>
<dbReference type="Proteomes" id="UP000265703">
    <property type="component" value="Unassembled WGS sequence"/>
</dbReference>
<reference evidence="2 3" key="1">
    <citation type="submission" date="2018-06" db="EMBL/GenBank/DDBJ databases">
        <title>Comparative genomics reveals the genomic features of Rhizophagus irregularis, R. cerebriforme, R. diaphanum and Gigaspora rosea, and their symbiotic lifestyle signature.</title>
        <authorList>
            <person name="Morin E."/>
            <person name="San Clemente H."/>
            <person name="Chen E.C.H."/>
            <person name="De La Providencia I."/>
            <person name="Hainaut M."/>
            <person name="Kuo A."/>
            <person name="Kohler A."/>
            <person name="Murat C."/>
            <person name="Tang N."/>
            <person name="Roy S."/>
            <person name="Loubradou J."/>
            <person name="Henrissat B."/>
            <person name="Grigoriev I.V."/>
            <person name="Corradi N."/>
            <person name="Roux C."/>
            <person name="Martin F.M."/>
        </authorList>
    </citation>
    <scope>NUCLEOTIDE SEQUENCE [LARGE SCALE GENOMIC DNA]</scope>
    <source>
        <strain evidence="2 3">DAOM 227022</strain>
    </source>
</reference>
<dbReference type="GO" id="GO:0004674">
    <property type="term" value="F:protein serine/threonine kinase activity"/>
    <property type="evidence" value="ECO:0007669"/>
    <property type="project" value="TreeGrafter"/>
</dbReference>
<feature type="domain" description="Protein kinase" evidence="1">
    <location>
        <begin position="66"/>
        <end position="327"/>
    </location>
</feature>
<proteinExistence type="predicted"/>
<dbReference type="Pfam" id="PF07714">
    <property type="entry name" value="PK_Tyr_Ser-Thr"/>
    <property type="match status" value="1"/>
</dbReference>
<dbReference type="PANTHER" id="PTHR44329">
    <property type="entry name" value="SERINE/THREONINE-PROTEIN KINASE TNNI3K-RELATED"/>
    <property type="match status" value="1"/>
</dbReference>
<accession>A0A397SR29</accession>
<dbReference type="InterPro" id="IPR011009">
    <property type="entry name" value="Kinase-like_dom_sf"/>
</dbReference>
<dbReference type="EMBL" id="QKYT01000360">
    <property type="protein sequence ID" value="RIA86485.1"/>
    <property type="molecule type" value="Genomic_DNA"/>
</dbReference>
<dbReference type="SUPFAM" id="SSF56112">
    <property type="entry name" value="Protein kinase-like (PK-like)"/>
    <property type="match status" value="1"/>
</dbReference>
<dbReference type="InterPro" id="IPR000719">
    <property type="entry name" value="Prot_kinase_dom"/>
</dbReference>